<dbReference type="STRING" id="1329250.WOSG25_012260"/>
<proteinExistence type="predicted"/>
<keyword evidence="1" id="KW-0175">Coiled coil</keyword>
<dbReference type="EMBL" id="DF820484">
    <property type="protein sequence ID" value="GAK30129.1"/>
    <property type="molecule type" value="Genomic_DNA"/>
</dbReference>
<protein>
    <submittedName>
        <fullName evidence="2">Uncharacterized protein</fullName>
    </submittedName>
</protein>
<dbReference type="Proteomes" id="UP000030643">
    <property type="component" value="Unassembled WGS sequence"/>
</dbReference>
<dbReference type="OrthoDB" id="9841419at2"/>
<sequence>MVVKKDKSQEARAEYQAKIKRKEIDIESFQQQQKSFEQSTNGFNATLNSAYGSLREIHDSERRWGVNADKQVEADARKASEVARLVREQNEQISQYFKQAKKQTLNEIDQLEKARQALPWD</sequence>
<keyword evidence="3" id="KW-1185">Reference proteome</keyword>
<accession>A0A069CRU6</accession>
<evidence type="ECO:0000256" key="1">
    <source>
        <dbReference type="SAM" id="Coils"/>
    </source>
</evidence>
<gene>
    <name evidence="2" type="ORF">WOSG25_012260</name>
</gene>
<organism evidence="2 3">
    <name type="scientific">Weissella oryzae (strain DSM 25784 / JCM 18191 / LMG 30913 / SG25)</name>
    <dbReference type="NCBI Taxonomy" id="1329250"/>
    <lineage>
        <taxon>Bacteria</taxon>
        <taxon>Bacillati</taxon>
        <taxon>Bacillota</taxon>
        <taxon>Bacilli</taxon>
        <taxon>Lactobacillales</taxon>
        <taxon>Lactobacillaceae</taxon>
        <taxon>Weissella</taxon>
    </lineage>
</organism>
<evidence type="ECO:0000313" key="2">
    <source>
        <dbReference type="EMBL" id="GAK30129.1"/>
    </source>
</evidence>
<dbReference type="AlphaFoldDB" id="A0A069CRU6"/>
<evidence type="ECO:0000313" key="3">
    <source>
        <dbReference type="Proteomes" id="UP000030643"/>
    </source>
</evidence>
<name>A0A069CRU6_WEIOS</name>
<reference evidence="3" key="1">
    <citation type="journal article" date="2014" name="Genome Announc.">
        <title>Draft genome sequence of Weissella oryzae SG25T, isolated from fermented rice grains.</title>
        <authorList>
            <person name="Tanizawa Y."/>
            <person name="Fujisawa T."/>
            <person name="Mochizuki T."/>
            <person name="Kaminuma E."/>
            <person name="Suzuki Y."/>
            <person name="Nakamura Y."/>
            <person name="Tohno M."/>
        </authorList>
    </citation>
    <scope>NUCLEOTIDE SEQUENCE [LARGE SCALE GENOMIC DNA]</scope>
    <source>
        <strain evidence="3">DSM 25784 / JCM 18191 / LMG 30913 / SG25</strain>
    </source>
</reference>
<feature type="coiled-coil region" evidence="1">
    <location>
        <begin position="5"/>
        <end position="32"/>
    </location>
</feature>
<dbReference type="RefSeq" id="WP_027698268.1">
    <property type="nucleotide sequence ID" value="NZ_DF820484.1"/>
</dbReference>